<name>A0A2P8H1J0_9BACL</name>
<keyword evidence="4" id="KW-1185">Reference proteome</keyword>
<sequence length="156" mass="17086">MNKSNVFLLLLVSLLLLSACSVRSDAADLYKQETPIELEILLPEAISVGDKVTIQASLTQDEKKLEDADFVHFEIWKQDGSIRYPMQEAKDMGDGVYQLTAHFAKEGLYYIEVHAGNNGSIISPQKQFVVGGLSGSDLEALEQGPKENGGTSGHHH</sequence>
<proteinExistence type="predicted"/>
<dbReference type="RefSeq" id="WP_106533403.1">
    <property type="nucleotide sequence ID" value="NZ_PYAT01000006.1"/>
</dbReference>
<dbReference type="PROSITE" id="PS51257">
    <property type="entry name" value="PROKAR_LIPOPROTEIN"/>
    <property type="match status" value="1"/>
</dbReference>
<reference evidence="3 4" key="1">
    <citation type="submission" date="2018-03" db="EMBL/GenBank/DDBJ databases">
        <title>Genomic Encyclopedia of Type Strains, Phase III (KMG-III): the genomes of soil and plant-associated and newly described type strains.</title>
        <authorList>
            <person name="Whitman W."/>
        </authorList>
    </citation>
    <scope>NUCLEOTIDE SEQUENCE [LARGE SCALE GENOMIC DNA]</scope>
    <source>
        <strain evidence="3 4">CGMCC 1.12259</strain>
    </source>
</reference>
<feature type="chain" id="PRO_5015139243" evidence="1">
    <location>
        <begin position="27"/>
        <end position="156"/>
    </location>
</feature>
<feature type="domain" description="YtkA-like" evidence="2">
    <location>
        <begin position="31"/>
        <end position="114"/>
    </location>
</feature>
<gene>
    <name evidence="3" type="ORF">B0H99_10691</name>
</gene>
<dbReference type="Proteomes" id="UP000242682">
    <property type="component" value="Unassembled WGS sequence"/>
</dbReference>
<feature type="signal peptide" evidence="1">
    <location>
        <begin position="1"/>
        <end position="26"/>
    </location>
</feature>
<dbReference type="OrthoDB" id="2679563at2"/>
<keyword evidence="1" id="KW-0732">Signal</keyword>
<comment type="caution">
    <text evidence="3">The sequence shown here is derived from an EMBL/GenBank/DDBJ whole genome shotgun (WGS) entry which is preliminary data.</text>
</comment>
<dbReference type="InterPro" id="IPR032693">
    <property type="entry name" value="YtkA-like_dom"/>
</dbReference>
<evidence type="ECO:0000313" key="4">
    <source>
        <dbReference type="Proteomes" id="UP000242682"/>
    </source>
</evidence>
<dbReference type="AlphaFoldDB" id="A0A2P8H1J0"/>
<accession>A0A2P8H1J0</accession>
<dbReference type="Pfam" id="PF13115">
    <property type="entry name" value="YtkA"/>
    <property type="match status" value="1"/>
</dbReference>
<dbReference type="EMBL" id="PYAT01000006">
    <property type="protein sequence ID" value="PSL40078.1"/>
    <property type="molecule type" value="Genomic_DNA"/>
</dbReference>
<evidence type="ECO:0000313" key="3">
    <source>
        <dbReference type="EMBL" id="PSL40078.1"/>
    </source>
</evidence>
<evidence type="ECO:0000259" key="2">
    <source>
        <dbReference type="Pfam" id="PF13115"/>
    </source>
</evidence>
<organism evidence="3 4">
    <name type="scientific">Planomicrobium soli</name>
    <dbReference type="NCBI Taxonomy" id="1176648"/>
    <lineage>
        <taxon>Bacteria</taxon>
        <taxon>Bacillati</taxon>
        <taxon>Bacillota</taxon>
        <taxon>Bacilli</taxon>
        <taxon>Bacillales</taxon>
        <taxon>Caryophanaceae</taxon>
        <taxon>Planomicrobium</taxon>
    </lineage>
</organism>
<evidence type="ECO:0000256" key="1">
    <source>
        <dbReference type="SAM" id="SignalP"/>
    </source>
</evidence>
<protein>
    <submittedName>
        <fullName evidence="3">YtkA-like protein</fullName>
    </submittedName>
</protein>